<name>A0A7X0XB46_9LIST</name>
<feature type="compositionally biased region" description="Low complexity" evidence="1">
    <location>
        <begin position="122"/>
        <end position="134"/>
    </location>
</feature>
<dbReference type="InterPro" id="IPR036388">
    <property type="entry name" value="WH-like_DNA-bd_sf"/>
</dbReference>
<evidence type="ECO:0000313" key="3">
    <source>
        <dbReference type="EMBL" id="MBC1491129.1"/>
    </source>
</evidence>
<protein>
    <recommendedName>
        <fullName evidence="5">Helix-turn-helix type 11 domain-containing protein</fullName>
    </recommendedName>
</protein>
<dbReference type="Proteomes" id="UP000533953">
    <property type="component" value="Unassembled WGS sequence"/>
</dbReference>
<evidence type="ECO:0008006" key="5">
    <source>
        <dbReference type="Google" id="ProtNLM"/>
    </source>
</evidence>
<comment type="caution">
    <text evidence="2">The sequence shown here is derived from an EMBL/GenBank/DDBJ whole genome shotgun (WGS) entry which is preliminary data.</text>
</comment>
<proteinExistence type="predicted"/>
<dbReference type="EMBL" id="JAASTX010000004">
    <property type="protein sequence ID" value="MBC1491129.1"/>
    <property type="molecule type" value="Genomic_DNA"/>
</dbReference>
<evidence type="ECO:0000256" key="1">
    <source>
        <dbReference type="SAM" id="MobiDB-lite"/>
    </source>
</evidence>
<accession>A0A7X0XB46</accession>
<evidence type="ECO:0000313" key="2">
    <source>
        <dbReference type="EMBL" id="MBC1490956.1"/>
    </source>
</evidence>
<gene>
    <name evidence="2" type="ORF">HCI99_03875</name>
    <name evidence="3" type="ORF">HCI99_04760</name>
</gene>
<dbReference type="EMBL" id="JAASTX010000004">
    <property type="protein sequence ID" value="MBC1490956.1"/>
    <property type="molecule type" value="Genomic_DNA"/>
</dbReference>
<organism evidence="2 4">
    <name type="scientific">Listeria booriae</name>
    <dbReference type="NCBI Taxonomy" id="1552123"/>
    <lineage>
        <taxon>Bacteria</taxon>
        <taxon>Bacillati</taxon>
        <taxon>Bacillota</taxon>
        <taxon>Bacilli</taxon>
        <taxon>Bacillales</taxon>
        <taxon>Listeriaceae</taxon>
        <taxon>Listeria</taxon>
    </lineage>
</organism>
<feature type="region of interest" description="Disordered" evidence="1">
    <location>
        <begin position="114"/>
        <end position="134"/>
    </location>
</feature>
<dbReference type="Gene3D" id="1.10.10.10">
    <property type="entry name" value="Winged helix-like DNA-binding domain superfamily/Winged helix DNA-binding domain"/>
    <property type="match status" value="1"/>
</dbReference>
<sequence length="330" mass="37981">MGLERLKNHKGQFSTRSEVKNAVKQHIEYKSLNQSEKDILMYLQACALRYYGVCTVLRQTIAEKLSISVSTVARGLRTLRREEIIQTYATRRKNYRGGSGANIIEILPFNEPTLEQKETKDTSSNTSDDTTHTTTLSCVNPTSPMIFEGLQQLVIFFNCFNIKHTLLDTGKHSTDENWRSAFTRARQRTGLSPETLDLFCLLSSDAKEAHNRLGMLYRAKKMVSIQRNSLLLLEEMDRSVFQTLKKVIATCKTSVIRHLDNYLYRTFVNLFQAQVDNSITETRSKYLEKIRGFYENPSFYKNTNSPDSDTKDLEDLRDYYLGDSREGVQA</sequence>
<evidence type="ECO:0000313" key="4">
    <source>
        <dbReference type="Proteomes" id="UP000533953"/>
    </source>
</evidence>
<reference evidence="2 4" key="1">
    <citation type="submission" date="2020-03" db="EMBL/GenBank/DDBJ databases">
        <title>Soil Listeria distribution.</title>
        <authorList>
            <person name="Liao J."/>
            <person name="Wiedmann M."/>
        </authorList>
    </citation>
    <scope>NUCLEOTIDE SEQUENCE [LARGE SCALE GENOMIC DNA]</scope>
    <source>
        <strain evidence="2 4">FSL L7-1547</strain>
    </source>
</reference>
<dbReference type="AlphaFoldDB" id="A0A7X0XB46"/>